<dbReference type="EMBL" id="JRKN01000012">
    <property type="protein sequence ID" value="KGJ04368.1"/>
    <property type="molecule type" value="Genomic_DNA"/>
</dbReference>
<dbReference type="AlphaFoldDB" id="A0A099F277"/>
<reference evidence="1 2" key="1">
    <citation type="submission" date="2014-09" db="EMBL/GenBank/DDBJ databases">
        <authorList>
            <person name="McGinnis J.M."/>
            <person name="Wolfgang W.J."/>
        </authorList>
    </citation>
    <scope>NUCLEOTIDE SEQUENCE [LARGE SCALE GENOMIC DNA]</scope>
    <source>
        <strain evidence="1 2">JCM 14014</strain>
    </source>
</reference>
<protein>
    <submittedName>
        <fullName evidence="1">Uncharacterized protein</fullName>
    </submittedName>
</protein>
<dbReference type="Proteomes" id="UP000029846">
    <property type="component" value="Unassembled WGS sequence"/>
</dbReference>
<evidence type="ECO:0000313" key="2">
    <source>
        <dbReference type="Proteomes" id="UP000029846"/>
    </source>
</evidence>
<accession>A0A099F277</accession>
<name>A0A099F277_9RHOB</name>
<organism evidence="1 2">
    <name type="scientific">Paracoccus halophilus</name>
    <dbReference type="NCBI Taxonomy" id="376733"/>
    <lineage>
        <taxon>Bacteria</taxon>
        <taxon>Pseudomonadati</taxon>
        <taxon>Pseudomonadota</taxon>
        <taxon>Alphaproteobacteria</taxon>
        <taxon>Rhodobacterales</taxon>
        <taxon>Paracoccaceae</taxon>
        <taxon>Paracoccus</taxon>
    </lineage>
</organism>
<sequence>MLRTVPLISPVAHFCRNAFGHLPAGKVRATALKIPMRGKSIRCRSSRGADEQQIGAVQA</sequence>
<reference evidence="1 2" key="2">
    <citation type="submission" date="2014-10" db="EMBL/GenBank/DDBJ databases">
        <title>Paracoccus sanguinis sp. nov., isolated from clinical specimens of New York State patients.</title>
        <authorList>
            <person name="Mingle L.A."/>
            <person name="Cole J.A."/>
            <person name="Lapierre P."/>
            <person name="Musser K.A."/>
        </authorList>
    </citation>
    <scope>NUCLEOTIDE SEQUENCE [LARGE SCALE GENOMIC DNA]</scope>
    <source>
        <strain evidence="1 2">JCM 14014</strain>
    </source>
</reference>
<proteinExistence type="predicted"/>
<comment type="caution">
    <text evidence="1">The sequence shown here is derived from an EMBL/GenBank/DDBJ whole genome shotgun (WGS) entry which is preliminary data.</text>
</comment>
<gene>
    <name evidence="1" type="ORF">IT41_10735</name>
</gene>
<evidence type="ECO:0000313" key="1">
    <source>
        <dbReference type="EMBL" id="KGJ04368.1"/>
    </source>
</evidence>
<dbReference type="RefSeq" id="WP_074948100.1">
    <property type="nucleotide sequence ID" value="NZ_FOJO01000013.1"/>
</dbReference>
<keyword evidence="2" id="KW-1185">Reference proteome</keyword>